<dbReference type="PANTHER" id="PTHR42698:SF1">
    <property type="entry name" value="GTPASE ERA, MITOCHONDRIAL"/>
    <property type="match status" value="1"/>
</dbReference>
<dbReference type="PANTHER" id="PTHR42698">
    <property type="entry name" value="GTPASE ERA"/>
    <property type="match status" value="1"/>
</dbReference>
<keyword evidence="1" id="KW-1133">Transmembrane helix</keyword>
<feature type="domain" description="G" evidence="2">
    <location>
        <begin position="51"/>
        <end position="188"/>
    </location>
</feature>
<dbReference type="Gene3D" id="3.40.50.300">
    <property type="entry name" value="P-loop containing nucleotide triphosphate hydrolases"/>
    <property type="match status" value="1"/>
</dbReference>
<reference evidence="3" key="1">
    <citation type="submission" date="2022-06" db="EMBL/GenBank/DDBJ databases">
        <title>Complete Genome Sequence of Arcanobacterium pinnipediorum strain DSM 28752 isolated from a harbour seal.</title>
        <authorList>
            <person name="Borowiak M."/>
            <person name="Kreitlow A."/>
            <person name="Alssahen M."/>
            <person name="Malorny B."/>
            <person name="Laemmler C."/>
            <person name="Prenger-Berninghoff E."/>
            <person name="Siebert U."/>
            <person name="Ploetz M."/>
            <person name="Abdulmawjood A."/>
        </authorList>
    </citation>
    <scope>NUCLEOTIDE SEQUENCE</scope>
    <source>
        <strain evidence="3">DSM 28752</strain>
    </source>
</reference>
<dbReference type="Pfam" id="PF01926">
    <property type="entry name" value="MMR_HSR1"/>
    <property type="match status" value="1"/>
</dbReference>
<organism evidence="3 4">
    <name type="scientific">Arcanobacterium pinnipediorum</name>
    <dbReference type="NCBI Taxonomy" id="1503041"/>
    <lineage>
        <taxon>Bacteria</taxon>
        <taxon>Bacillati</taxon>
        <taxon>Actinomycetota</taxon>
        <taxon>Actinomycetes</taxon>
        <taxon>Actinomycetales</taxon>
        <taxon>Actinomycetaceae</taxon>
        <taxon>Arcanobacterium</taxon>
    </lineage>
</organism>
<feature type="transmembrane region" description="Helical" evidence="1">
    <location>
        <begin position="457"/>
        <end position="482"/>
    </location>
</feature>
<proteinExistence type="predicted"/>
<protein>
    <submittedName>
        <fullName evidence="3">50S ribosome-binding GTPase</fullName>
    </submittedName>
</protein>
<keyword evidence="1" id="KW-0472">Membrane</keyword>
<gene>
    <name evidence="3" type="ORF">NG665_04170</name>
</gene>
<dbReference type="InterPro" id="IPR006073">
    <property type="entry name" value="GTP-bd"/>
</dbReference>
<evidence type="ECO:0000313" key="3">
    <source>
        <dbReference type="EMBL" id="USR80174.1"/>
    </source>
</evidence>
<dbReference type="InterPro" id="IPR005662">
    <property type="entry name" value="GTPase_Era-like"/>
</dbReference>
<dbReference type="EMBL" id="CP099547">
    <property type="protein sequence ID" value="USR80174.1"/>
    <property type="molecule type" value="Genomic_DNA"/>
</dbReference>
<keyword evidence="4" id="KW-1185">Reference proteome</keyword>
<dbReference type="Proteomes" id="UP001056109">
    <property type="component" value="Chromosome"/>
</dbReference>
<accession>A0ABY5ALQ3</accession>
<evidence type="ECO:0000259" key="2">
    <source>
        <dbReference type="Pfam" id="PF01926"/>
    </source>
</evidence>
<sequence>MNTSVQDGIELLSSVVDVAGNYLSPELLSDVQRTLNRVQQRQDYSPDTTVIAIAGPTGAGKSSLVNALIGQELVAVAATRPTTAQPTAVSSYPLNVQTDVTTWLGIEKRYERSELKHLFGTDAPFVVVDLPDIDSTAVENRVQAATIIEKADVIVWVVDPQKYADSSVHDEYLAKLREQSGGMLAVVNHSDRLNEEDQRHVRASLRQILDTNHIDSPILLTSATTGSGIGQLRTYLAGFAESKKAAYEKLASDIRTIAQRISDEFSQQTFQPHDTDSITEERLIDSALHAGGAYVLARLAGQSYGFRARKATRWPLTRWISKLKVDPLERFRLTKPEASEEIVPVTGIARSDIALGQTANEYHRYIESRTAHMPQRWVHDLLAQKDDTVTNLIRRADYIGTHTDAVARRHPLWWRVVNGVQWLLFATVIVGGGWLALRAFAFNIGIWVSQPPMVGIFPLPLVLVVGGIGAGWLVSLLSGIFVRRGVRRTENRIKRRLVKEFSSEMHQELIEPIDSAVARHQQLLDELALLENVRS</sequence>
<name>A0ABY5ALQ3_9ACTO</name>
<dbReference type="RefSeq" id="WP_252674024.1">
    <property type="nucleotide sequence ID" value="NZ_CP099547.1"/>
</dbReference>
<feature type="transmembrane region" description="Helical" evidence="1">
    <location>
        <begin position="416"/>
        <end position="437"/>
    </location>
</feature>
<dbReference type="SUPFAM" id="SSF52540">
    <property type="entry name" value="P-loop containing nucleoside triphosphate hydrolases"/>
    <property type="match status" value="1"/>
</dbReference>
<keyword evidence="1" id="KW-0812">Transmembrane</keyword>
<evidence type="ECO:0000313" key="4">
    <source>
        <dbReference type="Proteomes" id="UP001056109"/>
    </source>
</evidence>
<dbReference type="InterPro" id="IPR027417">
    <property type="entry name" value="P-loop_NTPase"/>
</dbReference>
<evidence type="ECO:0000256" key="1">
    <source>
        <dbReference type="SAM" id="Phobius"/>
    </source>
</evidence>